<evidence type="ECO:0008006" key="3">
    <source>
        <dbReference type="Google" id="ProtNLM"/>
    </source>
</evidence>
<evidence type="ECO:0000256" key="1">
    <source>
        <dbReference type="SAM" id="Phobius"/>
    </source>
</evidence>
<protein>
    <recommendedName>
        <fullName evidence="3">C2 domain-containing protein</fullName>
    </recommendedName>
</protein>
<reference evidence="2" key="1">
    <citation type="submission" date="2021-01" db="EMBL/GenBank/DDBJ databases">
        <authorList>
            <person name="Corre E."/>
            <person name="Pelletier E."/>
            <person name="Niang G."/>
            <person name="Scheremetjew M."/>
            <person name="Finn R."/>
            <person name="Kale V."/>
            <person name="Holt S."/>
            <person name="Cochrane G."/>
            <person name="Meng A."/>
            <person name="Brown T."/>
            <person name="Cohen L."/>
        </authorList>
    </citation>
    <scope>NUCLEOTIDE SEQUENCE</scope>
    <source>
        <strain evidence="2">CCAP 955/1</strain>
    </source>
</reference>
<proteinExistence type="predicted"/>
<keyword evidence="1" id="KW-0472">Membrane</keyword>
<dbReference type="AlphaFoldDB" id="A0A7S3MEH4"/>
<organism evidence="2">
    <name type="scientific">Spumella elongata</name>
    <dbReference type="NCBI Taxonomy" id="89044"/>
    <lineage>
        <taxon>Eukaryota</taxon>
        <taxon>Sar</taxon>
        <taxon>Stramenopiles</taxon>
        <taxon>Ochrophyta</taxon>
        <taxon>Chrysophyceae</taxon>
        <taxon>Chromulinales</taxon>
        <taxon>Chromulinaceae</taxon>
        <taxon>Spumella</taxon>
    </lineage>
</organism>
<dbReference type="EMBL" id="HBIC01056260">
    <property type="protein sequence ID" value="CAE0299974.1"/>
    <property type="molecule type" value="Transcribed_RNA"/>
</dbReference>
<accession>A0A7S3MEH4</accession>
<sequence>MTTTPCKYLLEMTIKDGTNELPFLCPGLFVQTSVDGALNIEDNTEIVRSSRYRTVWNRHLAYEFPTLEADRPKVISLSVLRKRTVHQNYKLVGTARFSTAELMPIVNKGTIERKLMIYVPYQDRPTGTLTISVSLRTVAASSVTAASIKPFNIHTTQAPYEIDETEDEGIVMNSSLADNFNQKSKQSEVAPPLSLVFHVVFVSFIVLSFVVIEHTMM</sequence>
<evidence type="ECO:0000313" key="2">
    <source>
        <dbReference type="EMBL" id="CAE0299974.1"/>
    </source>
</evidence>
<keyword evidence="1" id="KW-0812">Transmembrane</keyword>
<keyword evidence="1" id="KW-1133">Transmembrane helix</keyword>
<feature type="transmembrane region" description="Helical" evidence="1">
    <location>
        <begin position="193"/>
        <end position="212"/>
    </location>
</feature>
<gene>
    <name evidence="2" type="ORF">SELO1098_LOCUS28829</name>
</gene>
<name>A0A7S3MEH4_9STRA</name>